<name>A0A7S2BR93_9STRA</name>
<evidence type="ECO:0000256" key="3">
    <source>
        <dbReference type="ARBA" id="ARBA00022917"/>
    </source>
</evidence>
<gene>
    <name evidence="6" type="ORF">DSPE1174_LOCUS9383</name>
</gene>
<accession>A0A7S2BR93</accession>
<evidence type="ECO:0000256" key="1">
    <source>
        <dbReference type="ARBA" id="ARBA00005775"/>
    </source>
</evidence>
<evidence type="ECO:0000256" key="2">
    <source>
        <dbReference type="ARBA" id="ARBA00022540"/>
    </source>
</evidence>
<dbReference type="PANTHER" id="PTHR23253">
    <property type="entry name" value="EUKARYOTIC TRANSLATION INITIATION FACTOR 4 GAMMA"/>
    <property type="match status" value="1"/>
</dbReference>
<dbReference type="SMART" id="SM00543">
    <property type="entry name" value="MIF4G"/>
    <property type="match status" value="1"/>
</dbReference>
<dbReference type="AlphaFoldDB" id="A0A7S2BR93"/>
<keyword evidence="3" id="KW-0648">Protein biosynthesis</keyword>
<dbReference type="PANTHER" id="PTHR23253:SF9">
    <property type="entry name" value="EUKARYOTIC TRANSLATION INITIATION FACTOR 4 GAMMA 2"/>
    <property type="match status" value="1"/>
</dbReference>
<sequence>MSAKLNPTAKSFSFNPTAKTFSPSPSKPSKGGSAQKAPSPQKATPPTAEQQDPSGKPADTEEPPTTGRPRSNSSLKVSAAEWKPSGPEQAAEKANDNEPSTEEDDWEKLAVDPVLPNTGEATEKPAEKPAPVDQPVDDWETQADPNVPISVPDVPTVTKDSKVDSNQDSAPVVKPSKPNGDAAEDATPIKTAVDDTSAAKTQAVSQPKTIQRLSIQEMLDLRPGNIAVPEGLKTDSPIFMTFADQEAAAKTAAEAALQAPERQQRGGDRDHNSGRNHRDDRGGQHHRGRDDRGRDDRQGNQRGGRDDHNASEGRHGNDQRGHSPKRGGDSNADFESRRRNHKSRPAAATTYERPKWAESAGDKDVVLRKARLLLNKLTVEKFDRLSDEFMNLGFKTEELLTGIIDIIVDKAQMEQHFGAMYADLCVKLSANPIPELGDEEKGKRFRRLLLMRCQGEFELDQAAILAELEKLGDDEREEKVLLARKRYLGHMKFVGQLYRVELLSVKIMHYCIQELFGEGDNLDEEKLQCLCTLLTTIGKQLEDACANQAKQAKMMKKYIKELKSLGGNMTLSSRIRFMIRDLLEMRLNNWTARREEESAKTIAEIHDDVAREEAANAGKGGGHKGKGGNKGPQSSNRGGSSRAVSAPAKPAESDGWEMVPSTSKGRRHDSQDVRRDDRSGQGNRNQRNPAPDKNSPVNRNASGFSAVGNNAFSAFNQDEKKKKKEKNDEKRKKKEKKEKREKKEASKAAASKVAAQPKAAVVPVSAPEPTPAAAPAKAVKMTEELFRKKSEGIIEEYIFSGDAKEATECVQEMGSMDEFGWKFATDAIEKAFNKKEKEVIMIGDLLVALNAAGALSTAQIEKGLFDLIPFLKDIECDTPMASRWLGKIMAKSIVANVLSLAFFMSPDLAPPDNPEGSNASLAVDVLIETQALIQPEGLSKALQAIDGGFDLSRIAKDGEDVAKMVADAQITIP</sequence>
<feature type="domain" description="MI" evidence="5">
    <location>
        <begin position="785"/>
        <end position="908"/>
    </location>
</feature>
<dbReference type="InterPro" id="IPR003890">
    <property type="entry name" value="MIF4G-like_typ-3"/>
</dbReference>
<feature type="compositionally biased region" description="Low complexity" evidence="4">
    <location>
        <begin position="22"/>
        <end position="33"/>
    </location>
</feature>
<feature type="compositionally biased region" description="Low complexity" evidence="4">
    <location>
        <begin position="747"/>
        <end position="765"/>
    </location>
</feature>
<dbReference type="SUPFAM" id="SSF48371">
    <property type="entry name" value="ARM repeat"/>
    <property type="match status" value="2"/>
</dbReference>
<feature type="region of interest" description="Disordered" evidence="4">
    <location>
        <begin position="1"/>
        <end position="187"/>
    </location>
</feature>
<feature type="region of interest" description="Disordered" evidence="4">
    <location>
        <begin position="247"/>
        <end position="358"/>
    </location>
</feature>
<dbReference type="GO" id="GO:0016281">
    <property type="term" value="C:eukaryotic translation initiation factor 4F complex"/>
    <property type="evidence" value="ECO:0007669"/>
    <property type="project" value="TreeGrafter"/>
</dbReference>
<dbReference type="EMBL" id="HBGS01017814">
    <property type="protein sequence ID" value="CAD9404079.1"/>
    <property type="molecule type" value="Transcribed_RNA"/>
</dbReference>
<feature type="compositionally biased region" description="Polar residues" evidence="4">
    <location>
        <begin position="695"/>
        <end position="716"/>
    </location>
</feature>
<dbReference type="InterPro" id="IPR016024">
    <property type="entry name" value="ARM-type_fold"/>
</dbReference>
<feature type="compositionally biased region" description="Basic and acidic residues" evidence="4">
    <location>
        <begin position="668"/>
        <end position="679"/>
    </location>
</feature>
<comment type="similarity">
    <text evidence="1">Belongs to the eukaryotic initiation factor 4G family.</text>
</comment>
<dbReference type="SMART" id="SM00544">
    <property type="entry name" value="MA3"/>
    <property type="match status" value="1"/>
</dbReference>
<dbReference type="Pfam" id="PF02847">
    <property type="entry name" value="MA3"/>
    <property type="match status" value="1"/>
</dbReference>
<reference evidence="6" key="1">
    <citation type="submission" date="2021-01" db="EMBL/GenBank/DDBJ databases">
        <authorList>
            <person name="Corre E."/>
            <person name="Pelletier E."/>
            <person name="Niang G."/>
            <person name="Scheremetjew M."/>
            <person name="Finn R."/>
            <person name="Kale V."/>
            <person name="Holt S."/>
            <person name="Cochrane G."/>
            <person name="Meng A."/>
            <person name="Brown T."/>
            <person name="Cohen L."/>
        </authorList>
    </citation>
    <scope>NUCLEOTIDE SEQUENCE</scope>
    <source>
        <strain evidence="6">CCMP1381</strain>
    </source>
</reference>
<feature type="compositionally biased region" description="Basic and acidic residues" evidence="4">
    <location>
        <begin position="262"/>
        <end position="321"/>
    </location>
</feature>
<dbReference type="PROSITE" id="PS51366">
    <property type="entry name" value="MI"/>
    <property type="match status" value="1"/>
</dbReference>
<keyword evidence="2" id="KW-0396">Initiation factor</keyword>
<dbReference type="InterPro" id="IPR003891">
    <property type="entry name" value="Initiation_fac_eIF4g_MI"/>
</dbReference>
<protein>
    <recommendedName>
        <fullName evidence="5">MI domain-containing protein</fullName>
    </recommendedName>
</protein>
<feature type="compositionally biased region" description="Polar residues" evidence="4">
    <location>
        <begin position="8"/>
        <end position="21"/>
    </location>
</feature>
<evidence type="ECO:0000313" key="6">
    <source>
        <dbReference type="EMBL" id="CAD9404079.1"/>
    </source>
</evidence>
<evidence type="ECO:0000259" key="5">
    <source>
        <dbReference type="PROSITE" id="PS51366"/>
    </source>
</evidence>
<dbReference type="GO" id="GO:0003729">
    <property type="term" value="F:mRNA binding"/>
    <property type="evidence" value="ECO:0007669"/>
    <property type="project" value="TreeGrafter"/>
</dbReference>
<feature type="compositionally biased region" description="Low complexity" evidence="4">
    <location>
        <begin position="247"/>
        <end position="261"/>
    </location>
</feature>
<organism evidence="6">
    <name type="scientific">Octactis speculum</name>
    <dbReference type="NCBI Taxonomy" id="3111310"/>
    <lineage>
        <taxon>Eukaryota</taxon>
        <taxon>Sar</taxon>
        <taxon>Stramenopiles</taxon>
        <taxon>Ochrophyta</taxon>
        <taxon>Dictyochophyceae</taxon>
        <taxon>Dictyochales</taxon>
        <taxon>Dictyochaceae</taxon>
        <taxon>Octactis</taxon>
    </lineage>
</organism>
<dbReference type="Pfam" id="PF02854">
    <property type="entry name" value="MIF4G"/>
    <property type="match status" value="1"/>
</dbReference>
<dbReference type="Gene3D" id="1.25.40.180">
    <property type="match status" value="2"/>
</dbReference>
<dbReference type="GO" id="GO:0003743">
    <property type="term" value="F:translation initiation factor activity"/>
    <property type="evidence" value="ECO:0007669"/>
    <property type="project" value="UniProtKB-KW"/>
</dbReference>
<feature type="compositionally biased region" description="Polar residues" evidence="4">
    <location>
        <begin position="632"/>
        <end position="643"/>
    </location>
</feature>
<feature type="compositionally biased region" description="Basic residues" evidence="4">
    <location>
        <begin position="731"/>
        <end position="740"/>
    </location>
</feature>
<feature type="compositionally biased region" description="Basic and acidic residues" evidence="4">
    <location>
        <begin position="717"/>
        <end position="730"/>
    </location>
</feature>
<evidence type="ECO:0000256" key="4">
    <source>
        <dbReference type="SAM" id="MobiDB-lite"/>
    </source>
</evidence>
<feature type="compositionally biased region" description="Polar residues" evidence="4">
    <location>
        <begin position="36"/>
        <end position="53"/>
    </location>
</feature>
<feature type="region of interest" description="Disordered" evidence="4">
    <location>
        <begin position="614"/>
        <end position="775"/>
    </location>
</feature>
<proteinExistence type="inferred from homology"/>